<evidence type="ECO:0000313" key="2">
    <source>
        <dbReference type="EMBL" id="PZX54986.1"/>
    </source>
</evidence>
<accession>A0A2W7R795</accession>
<reference evidence="2 3" key="1">
    <citation type="submission" date="2018-06" db="EMBL/GenBank/DDBJ databases">
        <title>Genomic Encyclopedia of Archaeal and Bacterial Type Strains, Phase II (KMG-II): from individual species to whole genera.</title>
        <authorList>
            <person name="Goeker M."/>
        </authorList>
    </citation>
    <scope>NUCLEOTIDE SEQUENCE [LARGE SCALE GENOMIC DNA]</scope>
    <source>
        <strain evidence="2 3">DSM 19830</strain>
    </source>
</reference>
<dbReference type="RefSeq" id="WP_111317390.1">
    <property type="nucleotide sequence ID" value="NZ_QKZT01000004.1"/>
</dbReference>
<proteinExistence type="predicted"/>
<evidence type="ECO:0000313" key="3">
    <source>
        <dbReference type="Proteomes" id="UP000248882"/>
    </source>
</evidence>
<dbReference type="EMBL" id="QKZT01000004">
    <property type="protein sequence ID" value="PZX54986.1"/>
    <property type="molecule type" value="Genomic_DNA"/>
</dbReference>
<evidence type="ECO:0000256" key="1">
    <source>
        <dbReference type="SAM" id="SignalP"/>
    </source>
</evidence>
<feature type="chain" id="PRO_5015948655" evidence="1">
    <location>
        <begin position="24"/>
        <end position="125"/>
    </location>
</feature>
<feature type="signal peptide" evidence="1">
    <location>
        <begin position="1"/>
        <end position="23"/>
    </location>
</feature>
<sequence>MMRSKITMLSTLVLLVTMSFAFALNNPDEKYFEGKWNVLVKGTPNGDATIPVRFETVDGKITGYFMEEGVVEEKKMSSVIIKGDVINTAFYISGYDVTLSLTKVDADKAKGDLMGMFDAEGTRVK</sequence>
<organism evidence="2 3">
    <name type="scientific">Algoriphagus chordae</name>
    <dbReference type="NCBI Taxonomy" id="237019"/>
    <lineage>
        <taxon>Bacteria</taxon>
        <taxon>Pseudomonadati</taxon>
        <taxon>Bacteroidota</taxon>
        <taxon>Cytophagia</taxon>
        <taxon>Cytophagales</taxon>
        <taxon>Cyclobacteriaceae</taxon>
        <taxon>Algoriphagus</taxon>
    </lineage>
</organism>
<gene>
    <name evidence="2" type="ORF">LV85_01327</name>
</gene>
<name>A0A2W7R795_9BACT</name>
<comment type="caution">
    <text evidence="2">The sequence shown here is derived from an EMBL/GenBank/DDBJ whole genome shotgun (WGS) entry which is preliminary data.</text>
</comment>
<dbReference type="Proteomes" id="UP000248882">
    <property type="component" value="Unassembled WGS sequence"/>
</dbReference>
<protein>
    <submittedName>
        <fullName evidence="2">Cytochrome c</fullName>
    </submittedName>
</protein>
<dbReference type="OrthoDB" id="1100674at2"/>
<keyword evidence="1" id="KW-0732">Signal</keyword>
<keyword evidence="3" id="KW-1185">Reference proteome</keyword>
<dbReference type="AlphaFoldDB" id="A0A2W7R795"/>